<proteinExistence type="inferred from homology"/>
<keyword evidence="5 8" id="KW-0812">Transmembrane</keyword>
<evidence type="ECO:0000313" key="11">
    <source>
        <dbReference type="Proteomes" id="UP000295658"/>
    </source>
</evidence>
<dbReference type="Pfam" id="PF00892">
    <property type="entry name" value="EamA"/>
    <property type="match status" value="2"/>
</dbReference>
<feature type="transmembrane region" description="Helical" evidence="8">
    <location>
        <begin position="152"/>
        <end position="169"/>
    </location>
</feature>
<dbReference type="SUPFAM" id="SSF103481">
    <property type="entry name" value="Multidrug resistance efflux transporter EmrE"/>
    <property type="match status" value="2"/>
</dbReference>
<feature type="transmembrane region" description="Helical" evidence="8">
    <location>
        <begin position="244"/>
        <end position="264"/>
    </location>
</feature>
<protein>
    <submittedName>
        <fullName evidence="10">Chloramphenicol-sensitive protein RarD</fullName>
    </submittedName>
</protein>
<keyword evidence="6 8" id="KW-1133">Transmembrane helix</keyword>
<dbReference type="Proteomes" id="UP000295658">
    <property type="component" value="Unassembled WGS sequence"/>
</dbReference>
<accession>A0A4R1QDT7</accession>
<dbReference type="InterPro" id="IPR037185">
    <property type="entry name" value="EmrE-like"/>
</dbReference>
<feature type="transmembrane region" description="Helical" evidence="8">
    <location>
        <begin position="130"/>
        <end position="146"/>
    </location>
</feature>
<keyword evidence="3" id="KW-0813">Transport</keyword>
<feature type="transmembrane region" description="Helical" evidence="8">
    <location>
        <begin position="37"/>
        <end position="54"/>
    </location>
</feature>
<gene>
    <name evidence="10" type="ORF">EDD69_10674</name>
</gene>
<feature type="transmembrane region" description="Helical" evidence="8">
    <location>
        <begin position="106"/>
        <end position="123"/>
    </location>
</feature>
<dbReference type="GO" id="GO:0005886">
    <property type="term" value="C:plasma membrane"/>
    <property type="evidence" value="ECO:0007669"/>
    <property type="project" value="UniProtKB-SubCell"/>
</dbReference>
<feature type="transmembrane region" description="Helical" evidence="8">
    <location>
        <begin position="270"/>
        <end position="291"/>
    </location>
</feature>
<feature type="transmembrane region" description="Helical" evidence="8">
    <location>
        <begin position="7"/>
        <end position="25"/>
    </location>
</feature>
<dbReference type="OrthoDB" id="369870at2"/>
<evidence type="ECO:0000256" key="5">
    <source>
        <dbReference type="ARBA" id="ARBA00022692"/>
    </source>
</evidence>
<comment type="similarity">
    <text evidence="2">Belongs to the EamA transporter family.</text>
</comment>
<feature type="transmembrane region" description="Helical" evidence="8">
    <location>
        <begin position="181"/>
        <end position="201"/>
    </location>
</feature>
<evidence type="ECO:0000256" key="1">
    <source>
        <dbReference type="ARBA" id="ARBA00004651"/>
    </source>
</evidence>
<evidence type="ECO:0000313" key="10">
    <source>
        <dbReference type="EMBL" id="TCL49722.1"/>
    </source>
</evidence>
<feature type="domain" description="EamA" evidence="9">
    <location>
        <begin position="6"/>
        <end position="146"/>
    </location>
</feature>
<sequence length="301" mass="34497">MEQKQLGVFYAAFAYFLWGILPLYWKLLHHVRAEEILAHRMIWSFLFMLILLGIQKQWQTFFALLRQAFIQPKQMFIIFVASVLISANWFIYIWAVNHDHMIEASLGYYINPLLSVLLGVIVLKEKLNRWQVLSFFLALVGVLIMTVQHGKFPWIALSLAFSFAVYGLVKKLTNFDSSIGLTMETMIIAPISVLYVVYLHLKGMNTFSPSSLHSMLLLIGAGPATALPLLYFAKGAKQISLTLLGFLQYIAPSLSLILGVFLFHEPFTNTHVYSFSFIWSALLIFSFSKMLPERKEKSLRV</sequence>
<evidence type="ECO:0000259" key="9">
    <source>
        <dbReference type="Pfam" id="PF00892"/>
    </source>
</evidence>
<feature type="transmembrane region" description="Helical" evidence="8">
    <location>
        <begin position="213"/>
        <end position="232"/>
    </location>
</feature>
<evidence type="ECO:0000256" key="6">
    <source>
        <dbReference type="ARBA" id="ARBA00022989"/>
    </source>
</evidence>
<dbReference type="InterPro" id="IPR004626">
    <property type="entry name" value="RarD"/>
</dbReference>
<dbReference type="PANTHER" id="PTHR22911">
    <property type="entry name" value="ACYL-MALONYL CONDENSING ENZYME-RELATED"/>
    <property type="match status" value="1"/>
</dbReference>
<dbReference type="InterPro" id="IPR000620">
    <property type="entry name" value="EamA_dom"/>
</dbReference>
<dbReference type="EMBL" id="SLUL01000006">
    <property type="protein sequence ID" value="TCL49722.1"/>
    <property type="molecule type" value="Genomic_DNA"/>
</dbReference>
<dbReference type="NCBIfam" id="TIGR00688">
    <property type="entry name" value="rarD"/>
    <property type="match status" value="1"/>
</dbReference>
<reference evidence="10 11" key="1">
    <citation type="submission" date="2019-03" db="EMBL/GenBank/DDBJ databases">
        <title>Genomic Encyclopedia of Type Strains, Phase IV (KMG-IV): sequencing the most valuable type-strain genomes for metagenomic binning, comparative biology and taxonomic classification.</title>
        <authorList>
            <person name="Goeker M."/>
        </authorList>
    </citation>
    <scope>NUCLEOTIDE SEQUENCE [LARGE SCALE GENOMIC DNA]</scope>
    <source>
        <strain evidence="10 11">DSM 24979</strain>
    </source>
</reference>
<dbReference type="RefSeq" id="WP_132948276.1">
    <property type="nucleotide sequence ID" value="NZ_BSVG01000002.1"/>
</dbReference>
<feature type="transmembrane region" description="Helical" evidence="8">
    <location>
        <begin position="75"/>
        <end position="94"/>
    </location>
</feature>
<evidence type="ECO:0000256" key="4">
    <source>
        <dbReference type="ARBA" id="ARBA00022475"/>
    </source>
</evidence>
<keyword evidence="11" id="KW-1185">Reference proteome</keyword>
<dbReference type="PANTHER" id="PTHR22911:SF137">
    <property type="entry name" value="SOLUTE CARRIER FAMILY 35 MEMBER G2-RELATED"/>
    <property type="match status" value="1"/>
</dbReference>
<evidence type="ECO:0000256" key="7">
    <source>
        <dbReference type="ARBA" id="ARBA00023136"/>
    </source>
</evidence>
<evidence type="ECO:0000256" key="3">
    <source>
        <dbReference type="ARBA" id="ARBA00022448"/>
    </source>
</evidence>
<keyword evidence="7 8" id="KW-0472">Membrane</keyword>
<dbReference type="AlphaFoldDB" id="A0A4R1QDT7"/>
<evidence type="ECO:0000256" key="8">
    <source>
        <dbReference type="SAM" id="Phobius"/>
    </source>
</evidence>
<feature type="domain" description="EamA" evidence="9">
    <location>
        <begin position="155"/>
        <end position="286"/>
    </location>
</feature>
<organism evidence="10 11">
    <name type="scientific">Thermolongibacillus altinsuensis</name>
    <dbReference type="NCBI Taxonomy" id="575256"/>
    <lineage>
        <taxon>Bacteria</taxon>
        <taxon>Bacillati</taxon>
        <taxon>Bacillota</taxon>
        <taxon>Bacilli</taxon>
        <taxon>Bacillales</taxon>
        <taxon>Anoxybacillaceae</taxon>
        <taxon>Thermolongibacillus</taxon>
    </lineage>
</organism>
<name>A0A4R1QDT7_9BACL</name>
<keyword evidence="4" id="KW-1003">Cell membrane</keyword>
<comment type="subcellular location">
    <subcellularLocation>
        <location evidence="1">Cell membrane</location>
        <topology evidence="1">Multi-pass membrane protein</topology>
    </subcellularLocation>
</comment>
<comment type="caution">
    <text evidence="10">The sequence shown here is derived from an EMBL/GenBank/DDBJ whole genome shotgun (WGS) entry which is preliminary data.</text>
</comment>
<evidence type="ECO:0000256" key="2">
    <source>
        <dbReference type="ARBA" id="ARBA00007362"/>
    </source>
</evidence>